<protein>
    <submittedName>
        <fullName evidence="1">7289_t:CDS:1</fullName>
    </submittedName>
</protein>
<dbReference type="Proteomes" id="UP000789759">
    <property type="component" value="Unassembled WGS sequence"/>
</dbReference>
<reference evidence="1" key="1">
    <citation type="submission" date="2021-06" db="EMBL/GenBank/DDBJ databases">
        <authorList>
            <person name="Kallberg Y."/>
            <person name="Tangrot J."/>
            <person name="Rosling A."/>
        </authorList>
    </citation>
    <scope>NUCLEOTIDE SEQUENCE</scope>
    <source>
        <strain evidence="1">FL966</strain>
    </source>
</reference>
<dbReference type="EMBL" id="CAJVQA010012335">
    <property type="protein sequence ID" value="CAG8715770.1"/>
    <property type="molecule type" value="Genomic_DNA"/>
</dbReference>
<comment type="caution">
    <text evidence="1">The sequence shown here is derived from an EMBL/GenBank/DDBJ whole genome shotgun (WGS) entry which is preliminary data.</text>
</comment>
<gene>
    <name evidence="1" type="ORF">CPELLU_LOCUS12584</name>
</gene>
<proteinExistence type="predicted"/>
<dbReference type="OrthoDB" id="2426170at2759"/>
<organism evidence="1 2">
    <name type="scientific">Cetraspora pellucida</name>
    <dbReference type="NCBI Taxonomy" id="1433469"/>
    <lineage>
        <taxon>Eukaryota</taxon>
        <taxon>Fungi</taxon>
        <taxon>Fungi incertae sedis</taxon>
        <taxon>Mucoromycota</taxon>
        <taxon>Glomeromycotina</taxon>
        <taxon>Glomeromycetes</taxon>
        <taxon>Diversisporales</taxon>
        <taxon>Gigasporaceae</taxon>
        <taxon>Cetraspora</taxon>
    </lineage>
</organism>
<sequence length="66" mass="7855">MIVEIEQTTKSGYYYKNEDMKDFLFNFEIYVKSKQYNDDCKKKVIGLHVSDKVKVWVHKLMKAAST</sequence>
<evidence type="ECO:0000313" key="1">
    <source>
        <dbReference type="EMBL" id="CAG8715770.1"/>
    </source>
</evidence>
<name>A0A9N9I0H5_9GLOM</name>
<accession>A0A9N9I0H5</accession>
<dbReference type="AlphaFoldDB" id="A0A9N9I0H5"/>
<evidence type="ECO:0000313" key="2">
    <source>
        <dbReference type="Proteomes" id="UP000789759"/>
    </source>
</evidence>
<keyword evidence="2" id="KW-1185">Reference proteome</keyword>